<reference evidence="2" key="1">
    <citation type="submission" date="2022-11" db="UniProtKB">
        <authorList>
            <consortium name="WormBaseParasite"/>
        </authorList>
    </citation>
    <scope>IDENTIFICATION</scope>
</reference>
<accession>A0AC35EY26</accession>
<proteinExistence type="predicted"/>
<evidence type="ECO:0000313" key="2">
    <source>
        <dbReference type="WBParaSite" id="PS1159_v2.g11188.t1"/>
    </source>
</evidence>
<organism evidence="1 2">
    <name type="scientific">Panagrolaimus sp. PS1159</name>
    <dbReference type="NCBI Taxonomy" id="55785"/>
    <lineage>
        <taxon>Eukaryota</taxon>
        <taxon>Metazoa</taxon>
        <taxon>Ecdysozoa</taxon>
        <taxon>Nematoda</taxon>
        <taxon>Chromadorea</taxon>
        <taxon>Rhabditida</taxon>
        <taxon>Tylenchina</taxon>
        <taxon>Panagrolaimomorpha</taxon>
        <taxon>Panagrolaimoidea</taxon>
        <taxon>Panagrolaimidae</taxon>
        <taxon>Panagrolaimus</taxon>
    </lineage>
</organism>
<sequence length="112" mass="12550">MGLLGRHANVLRTAAYLQKASPIFVHLFMILGVALYTLFGAVVMRSLESKTIEPSQRDKRFILSDSNISNSQPQNHSRDHEIRHFSTFAIHLANGSKTINDLLKDSNNTAIM</sequence>
<name>A0AC35EY26_9BILA</name>
<evidence type="ECO:0000313" key="1">
    <source>
        <dbReference type="Proteomes" id="UP000887580"/>
    </source>
</evidence>
<protein>
    <submittedName>
        <fullName evidence="2">Uncharacterized protein</fullName>
    </submittedName>
</protein>
<dbReference type="Proteomes" id="UP000887580">
    <property type="component" value="Unplaced"/>
</dbReference>
<dbReference type="WBParaSite" id="PS1159_v2.g11188.t1">
    <property type="protein sequence ID" value="PS1159_v2.g11188.t1"/>
    <property type="gene ID" value="PS1159_v2.g11188"/>
</dbReference>